<dbReference type="Pfam" id="PF00583">
    <property type="entry name" value="Acetyltransf_1"/>
    <property type="match status" value="1"/>
</dbReference>
<dbReference type="AlphaFoldDB" id="R4XAN9"/>
<sequence length="156" mass="17902">MPAPRRIAVDDLTANHIGTFKKLHQVLFPIEIAPSFYKDALNATLTLSKLGYFNDIPVACFSAKIQPEKNGARVYLMTFGVLAPYRQLGIGEKMLEYIEEHVKTELKGKEIGLHVQEGNDAKEWYIKRGYIEEKFEENYYPKNKPSGAYFLKKPMQ</sequence>
<dbReference type="STRING" id="1097556.R4XAN9"/>
<comment type="caution">
    <text evidence="4">The sequence shown here is derived from an EMBL/GenBank/DDBJ whole genome shotgun (WGS) entry which is preliminary data.</text>
</comment>
<dbReference type="GO" id="GO:0016747">
    <property type="term" value="F:acyltransferase activity, transferring groups other than amino-acyl groups"/>
    <property type="evidence" value="ECO:0007669"/>
    <property type="project" value="InterPro"/>
</dbReference>
<evidence type="ECO:0000256" key="1">
    <source>
        <dbReference type="ARBA" id="ARBA00022679"/>
    </source>
</evidence>
<dbReference type="PANTHER" id="PTHR42919">
    <property type="entry name" value="N-ALPHA-ACETYLTRANSFERASE"/>
    <property type="match status" value="1"/>
</dbReference>
<dbReference type="CDD" id="cd04301">
    <property type="entry name" value="NAT_SF"/>
    <property type="match status" value="1"/>
</dbReference>
<keyword evidence="5" id="KW-1185">Reference proteome</keyword>
<keyword evidence="2" id="KW-0012">Acyltransferase</keyword>
<evidence type="ECO:0000313" key="4">
    <source>
        <dbReference type="EMBL" id="CCG82909.1"/>
    </source>
</evidence>
<gene>
    <name evidence="4" type="ORF">TAPDE_003061</name>
</gene>
<dbReference type="InterPro" id="IPR016181">
    <property type="entry name" value="Acyl_CoA_acyltransferase"/>
</dbReference>
<dbReference type="EMBL" id="CAHR02000108">
    <property type="protein sequence ID" value="CCG82909.1"/>
    <property type="molecule type" value="Genomic_DNA"/>
</dbReference>
<accession>R4XAN9</accession>
<proteinExistence type="predicted"/>
<dbReference type="PROSITE" id="PS51186">
    <property type="entry name" value="GNAT"/>
    <property type="match status" value="1"/>
</dbReference>
<name>R4XAN9_TAPDE</name>
<dbReference type="OrthoDB" id="47374at2759"/>
<dbReference type="Gene3D" id="3.40.630.30">
    <property type="match status" value="1"/>
</dbReference>
<dbReference type="GO" id="GO:0007064">
    <property type="term" value="P:mitotic sister chromatid cohesion"/>
    <property type="evidence" value="ECO:0007669"/>
    <property type="project" value="TreeGrafter"/>
</dbReference>
<evidence type="ECO:0000313" key="5">
    <source>
        <dbReference type="Proteomes" id="UP000013776"/>
    </source>
</evidence>
<evidence type="ECO:0000259" key="3">
    <source>
        <dbReference type="PROSITE" id="PS51186"/>
    </source>
</evidence>
<protein>
    <submittedName>
        <fullName evidence="4">Pre-mRNA-splicing factor cwc24</fullName>
    </submittedName>
</protein>
<dbReference type="InterPro" id="IPR051556">
    <property type="entry name" value="N-term/lysine_N-AcTrnsfr"/>
</dbReference>
<dbReference type="Proteomes" id="UP000013776">
    <property type="component" value="Unassembled WGS sequence"/>
</dbReference>
<dbReference type="InterPro" id="IPR000182">
    <property type="entry name" value="GNAT_dom"/>
</dbReference>
<dbReference type="SUPFAM" id="SSF55729">
    <property type="entry name" value="Acyl-CoA N-acyltransferases (Nat)"/>
    <property type="match status" value="1"/>
</dbReference>
<reference evidence="4 5" key="1">
    <citation type="journal article" date="2013" name="MBio">
        <title>Genome sequencing of the plant pathogen Taphrina deformans, the causal agent of peach leaf curl.</title>
        <authorList>
            <person name="Cisse O.H."/>
            <person name="Almeida J.M.G.C.F."/>
            <person name="Fonseca A."/>
            <person name="Kumar A.A."/>
            <person name="Salojaervi J."/>
            <person name="Overmyer K."/>
            <person name="Hauser P.M."/>
            <person name="Pagni M."/>
        </authorList>
    </citation>
    <scope>NUCLEOTIDE SEQUENCE [LARGE SCALE GENOMIC DNA]</scope>
    <source>
        <strain evidence="5">PYCC 5710 / ATCC 11124 / CBS 356.35 / IMI 108563 / JCM 9778 / NBRC 8474</strain>
    </source>
</reference>
<dbReference type="VEuPathDB" id="FungiDB:TAPDE_003061"/>
<feature type="domain" description="N-acetyltransferase" evidence="3">
    <location>
        <begin position="7"/>
        <end position="156"/>
    </location>
</feature>
<organism evidence="4 5">
    <name type="scientific">Taphrina deformans (strain PYCC 5710 / ATCC 11124 / CBS 356.35 / IMI 108563 / JCM 9778 / NBRC 8474)</name>
    <name type="common">Peach leaf curl fungus</name>
    <name type="synonym">Lalaria deformans</name>
    <dbReference type="NCBI Taxonomy" id="1097556"/>
    <lineage>
        <taxon>Eukaryota</taxon>
        <taxon>Fungi</taxon>
        <taxon>Dikarya</taxon>
        <taxon>Ascomycota</taxon>
        <taxon>Taphrinomycotina</taxon>
        <taxon>Taphrinomycetes</taxon>
        <taxon>Taphrinales</taxon>
        <taxon>Taphrinaceae</taxon>
        <taxon>Taphrina</taxon>
    </lineage>
</organism>
<evidence type="ECO:0000256" key="2">
    <source>
        <dbReference type="ARBA" id="ARBA00023315"/>
    </source>
</evidence>
<dbReference type="GO" id="GO:0031415">
    <property type="term" value="C:NatA complex"/>
    <property type="evidence" value="ECO:0007669"/>
    <property type="project" value="TreeGrafter"/>
</dbReference>
<keyword evidence="1" id="KW-0808">Transferase</keyword>
<dbReference type="PANTHER" id="PTHR42919:SF8">
    <property type="entry name" value="N-ALPHA-ACETYLTRANSFERASE 50"/>
    <property type="match status" value="1"/>
</dbReference>
<dbReference type="eggNOG" id="KOG3138">
    <property type="taxonomic scope" value="Eukaryota"/>
</dbReference>